<organism evidence="2 3">
    <name type="scientific">Conexibacter stalactiti</name>
    <dbReference type="NCBI Taxonomy" id="1940611"/>
    <lineage>
        <taxon>Bacteria</taxon>
        <taxon>Bacillati</taxon>
        <taxon>Actinomycetota</taxon>
        <taxon>Thermoleophilia</taxon>
        <taxon>Solirubrobacterales</taxon>
        <taxon>Conexibacteraceae</taxon>
        <taxon>Conexibacter</taxon>
    </lineage>
</organism>
<dbReference type="RefSeq" id="WP_318597645.1">
    <property type="nucleotide sequence ID" value="NZ_JAWSTH010000030.1"/>
</dbReference>
<evidence type="ECO:0000313" key="3">
    <source>
        <dbReference type="Proteomes" id="UP001284601"/>
    </source>
</evidence>
<keyword evidence="2" id="KW-0489">Methyltransferase</keyword>
<keyword evidence="2" id="KW-0808">Transferase</keyword>
<dbReference type="InterPro" id="IPR029063">
    <property type="entry name" value="SAM-dependent_MTases_sf"/>
</dbReference>
<gene>
    <name evidence="2" type="ORF">R7226_13245</name>
</gene>
<sequence length="258" mass="27720">MPSTEPRYDAIGAGYARLRREDPLLAAHLHAALGDARSVVNVGAGAGSYEPRDRHVVAIEPSAVMAAQRPRDRAPAILASAGRLPLADGAADAAMAVVSIHHWDDEQEAGVRELRRVARGPVAIVTIDPQVSGEMWLMRDYLTEVAELDRQIFPSPATLSAWLGGGAVEVVPIPVARATPDWTLLAFWAHPERVLDAAARAATSGFARMPETVVTRVVRDVERDLADGTWDARNGALRALDAYDAGLRLVVARPAPER</sequence>
<dbReference type="GO" id="GO:0032259">
    <property type="term" value="P:methylation"/>
    <property type="evidence" value="ECO:0007669"/>
    <property type="project" value="UniProtKB-KW"/>
</dbReference>
<dbReference type="Proteomes" id="UP001284601">
    <property type="component" value="Unassembled WGS sequence"/>
</dbReference>
<evidence type="ECO:0000313" key="2">
    <source>
        <dbReference type="EMBL" id="MDW5595307.1"/>
    </source>
</evidence>
<keyword evidence="3" id="KW-1185">Reference proteome</keyword>
<dbReference type="GO" id="GO:0008168">
    <property type="term" value="F:methyltransferase activity"/>
    <property type="evidence" value="ECO:0007669"/>
    <property type="project" value="UniProtKB-KW"/>
</dbReference>
<protein>
    <submittedName>
        <fullName evidence="2">Methyltransferase domain-containing protein</fullName>
    </submittedName>
</protein>
<dbReference type="InterPro" id="IPR013216">
    <property type="entry name" value="Methyltransf_11"/>
</dbReference>
<dbReference type="Gene3D" id="3.40.50.150">
    <property type="entry name" value="Vaccinia Virus protein VP39"/>
    <property type="match status" value="1"/>
</dbReference>
<dbReference type="EMBL" id="JAWSTH010000030">
    <property type="protein sequence ID" value="MDW5595307.1"/>
    <property type="molecule type" value="Genomic_DNA"/>
</dbReference>
<evidence type="ECO:0000259" key="1">
    <source>
        <dbReference type="Pfam" id="PF08241"/>
    </source>
</evidence>
<name>A0ABU4HPR7_9ACTN</name>
<reference evidence="3" key="1">
    <citation type="submission" date="2023-07" db="EMBL/GenBank/DDBJ databases">
        <title>Conexibacter stalactiti sp. nov., isolated from stalactites in a lava cave and emended description of the genus Conexibacter.</title>
        <authorList>
            <person name="Lee S.D."/>
        </authorList>
    </citation>
    <scope>NUCLEOTIDE SEQUENCE [LARGE SCALE GENOMIC DNA]</scope>
    <source>
        <strain evidence="3">KCTC 39840</strain>
    </source>
</reference>
<comment type="caution">
    <text evidence="2">The sequence shown here is derived from an EMBL/GenBank/DDBJ whole genome shotgun (WGS) entry which is preliminary data.</text>
</comment>
<proteinExistence type="predicted"/>
<accession>A0ABU4HPR7</accession>
<dbReference type="Pfam" id="PF08241">
    <property type="entry name" value="Methyltransf_11"/>
    <property type="match status" value="1"/>
</dbReference>
<feature type="domain" description="Methyltransferase type 11" evidence="1">
    <location>
        <begin position="42"/>
        <end position="119"/>
    </location>
</feature>
<dbReference type="SUPFAM" id="SSF53335">
    <property type="entry name" value="S-adenosyl-L-methionine-dependent methyltransferases"/>
    <property type="match status" value="1"/>
</dbReference>